<dbReference type="PANTHER" id="PTHR44083">
    <property type="entry name" value="TOPLESS-RELATED PROTEIN 1-RELATED"/>
    <property type="match status" value="1"/>
</dbReference>
<dbReference type="SMART" id="SM00668">
    <property type="entry name" value="CTLH"/>
    <property type="match status" value="1"/>
</dbReference>
<evidence type="ECO:0000259" key="3">
    <source>
        <dbReference type="PROSITE" id="PS50897"/>
    </source>
</evidence>
<feature type="domain" description="CTLH" evidence="3">
    <location>
        <begin position="41"/>
        <end position="99"/>
    </location>
</feature>
<keyword evidence="2" id="KW-0677">Repeat</keyword>
<dbReference type="EMBL" id="JBJXBP010000006">
    <property type="protein sequence ID" value="KAL3825093.1"/>
    <property type="molecule type" value="Genomic_DNA"/>
</dbReference>
<gene>
    <name evidence="4" type="ORF">ACJIZ3_021122</name>
</gene>
<accession>A0ABD3SL86</accession>
<protein>
    <recommendedName>
        <fullName evidence="3">CTLH domain-containing protein</fullName>
    </recommendedName>
</protein>
<dbReference type="AlphaFoldDB" id="A0ABD3SL86"/>
<evidence type="ECO:0000256" key="1">
    <source>
        <dbReference type="ARBA" id="ARBA00022574"/>
    </source>
</evidence>
<dbReference type="Pfam" id="PF21889">
    <property type="entry name" value="TPR1-like_2nd"/>
    <property type="match status" value="1"/>
</dbReference>
<proteinExistence type="predicted"/>
<dbReference type="InterPro" id="IPR006595">
    <property type="entry name" value="CTLH_C"/>
</dbReference>
<dbReference type="SMART" id="SM00667">
    <property type="entry name" value="LisH"/>
    <property type="match status" value="1"/>
</dbReference>
<evidence type="ECO:0000313" key="5">
    <source>
        <dbReference type="Proteomes" id="UP001634393"/>
    </source>
</evidence>
<keyword evidence="5" id="KW-1185">Reference proteome</keyword>
<organism evidence="4 5">
    <name type="scientific">Penstemon smallii</name>
    <dbReference type="NCBI Taxonomy" id="265156"/>
    <lineage>
        <taxon>Eukaryota</taxon>
        <taxon>Viridiplantae</taxon>
        <taxon>Streptophyta</taxon>
        <taxon>Embryophyta</taxon>
        <taxon>Tracheophyta</taxon>
        <taxon>Spermatophyta</taxon>
        <taxon>Magnoliopsida</taxon>
        <taxon>eudicotyledons</taxon>
        <taxon>Gunneridae</taxon>
        <taxon>Pentapetalae</taxon>
        <taxon>asterids</taxon>
        <taxon>lamiids</taxon>
        <taxon>Lamiales</taxon>
        <taxon>Plantaginaceae</taxon>
        <taxon>Cheloneae</taxon>
        <taxon>Penstemon</taxon>
    </lineage>
</organism>
<name>A0ABD3SL86_9LAMI</name>
<evidence type="ECO:0000313" key="4">
    <source>
        <dbReference type="EMBL" id="KAL3825093.1"/>
    </source>
</evidence>
<dbReference type="PROSITE" id="PS50897">
    <property type="entry name" value="CTLH"/>
    <property type="match status" value="1"/>
</dbReference>
<evidence type="ECO:0000256" key="2">
    <source>
        <dbReference type="ARBA" id="ARBA00022737"/>
    </source>
</evidence>
<dbReference type="InterPro" id="IPR027728">
    <property type="entry name" value="Topless_fam"/>
</dbReference>
<dbReference type="InterPro" id="IPR006594">
    <property type="entry name" value="LisH"/>
</dbReference>
<keyword evidence="1" id="KW-0853">WD repeat</keyword>
<sequence length="132" mass="15711">MCVCGKSMSSLNIELVFIILQFLGEENYKDAVHALERESGFFFNMLYFEEIVLKGEWDNVEKYLLGFMKLDSNKYSMKIFFEIRKQKYLEALDRNERANANDILMKDLRVFSSFNEDIFKELTQLLALDNFR</sequence>
<dbReference type="Pfam" id="PF17814">
    <property type="entry name" value="LisH_TPL"/>
    <property type="match status" value="1"/>
</dbReference>
<reference evidence="4 5" key="1">
    <citation type="submission" date="2024-12" db="EMBL/GenBank/DDBJ databases">
        <title>The unique morphological basis and parallel evolutionary history of personate flowers in Penstemon.</title>
        <authorList>
            <person name="Depatie T.H."/>
            <person name="Wessinger C.A."/>
        </authorList>
    </citation>
    <scope>NUCLEOTIDE SEQUENCE [LARGE SCALE GENOMIC DNA]</scope>
    <source>
        <strain evidence="4">WTNN_2</strain>
        <tissue evidence="4">Leaf</tissue>
    </source>
</reference>
<dbReference type="PROSITE" id="PS50896">
    <property type="entry name" value="LISH"/>
    <property type="match status" value="1"/>
</dbReference>
<comment type="caution">
    <text evidence="4">The sequence shown here is derived from an EMBL/GenBank/DDBJ whole genome shotgun (WGS) entry which is preliminary data.</text>
</comment>
<dbReference type="Proteomes" id="UP001634393">
    <property type="component" value="Unassembled WGS sequence"/>
</dbReference>
<dbReference type="PANTHER" id="PTHR44083:SF35">
    <property type="entry name" value="TOPLESS-RELATED PROTEIN 4-LIKE ISOFORM X1"/>
    <property type="match status" value="1"/>
</dbReference>
<dbReference type="InterPro" id="IPR054080">
    <property type="entry name" value="TPR1-like_2nd"/>
</dbReference>
<dbReference type="InterPro" id="IPR054532">
    <property type="entry name" value="TPL_SMU1_LisH-like"/>
</dbReference>